<evidence type="ECO:0000313" key="1">
    <source>
        <dbReference type="EMBL" id="PKK65646.1"/>
    </source>
</evidence>
<dbReference type="EMBL" id="LLXL01001222">
    <property type="protein sequence ID" value="PKK65646.1"/>
    <property type="molecule type" value="Genomic_DNA"/>
</dbReference>
<organism evidence="1 2">
    <name type="scientific">Rhizophagus irregularis</name>
    <dbReference type="NCBI Taxonomy" id="588596"/>
    <lineage>
        <taxon>Eukaryota</taxon>
        <taxon>Fungi</taxon>
        <taxon>Fungi incertae sedis</taxon>
        <taxon>Mucoromycota</taxon>
        <taxon>Glomeromycotina</taxon>
        <taxon>Glomeromycetes</taxon>
        <taxon>Glomerales</taxon>
        <taxon>Glomeraceae</taxon>
        <taxon>Rhizophagus</taxon>
    </lineage>
</organism>
<accession>A0A2N1MVK1</accession>
<reference evidence="1 2" key="1">
    <citation type="submission" date="2016-04" db="EMBL/GenBank/DDBJ databases">
        <title>Genome analyses suggest a sexual origin of heterokaryosis in a supposedly ancient asexual fungus.</title>
        <authorList>
            <person name="Ropars J."/>
            <person name="Sedzielewska K."/>
            <person name="Noel J."/>
            <person name="Charron P."/>
            <person name="Farinelli L."/>
            <person name="Marton T."/>
            <person name="Kruger M."/>
            <person name="Pelin A."/>
            <person name="Brachmann A."/>
            <person name="Corradi N."/>
        </authorList>
    </citation>
    <scope>NUCLEOTIDE SEQUENCE [LARGE SCALE GENOMIC DNA]</scope>
    <source>
        <strain evidence="1 2">C2</strain>
    </source>
</reference>
<name>A0A2N1MVK1_9GLOM</name>
<reference evidence="1 2" key="2">
    <citation type="submission" date="2017-10" db="EMBL/GenBank/DDBJ databases">
        <title>Extensive intraspecific genome diversity in a model arbuscular mycorrhizal fungus.</title>
        <authorList>
            <person name="Chen E.C.H."/>
            <person name="Morin E."/>
            <person name="Baudet D."/>
            <person name="Noel J."/>
            <person name="Ndikumana S."/>
            <person name="Charron P."/>
            <person name="St-Onge C."/>
            <person name="Giorgi J."/>
            <person name="Grigoriev I.V."/>
            <person name="Roux C."/>
            <person name="Martin F.M."/>
            <person name="Corradi N."/>
        </authorList>
    </citation>
    <scope>NUCLEOTIDE SEQUENCE [LARGE SCALE GENOMIC DNA]</scope>
    <source>
        <strain evidence="1 2">C2</strain>
    </source>
</reference>
<protein>
    <submittedName>
        <fullName evidence="1">Uncharacterized protein</fullName>
    </submittedName>
</protein>
<evidence type="ECO:0000313" key="2">
    <source>
        <dbReference type="Proteomes" id="UP000233469"/>
    </source>
</evidence>
<proteinExistence type="predicted"/>
<dbReference type="AlphaFoldDB" id="A0A2N1MVK1"/>
<dbReference type="Proteomes" id="UP000233469">
    <property type="component" value="Unassembled WGS sequence"/>
</dbReference>
<gene>
    <name evidence="1" type="ORF">RhiirC2_785846</name>
</gene>
<sequence>MTIRAKPFNFVRYFCKNSGFLIKHFIVLSVAHYDEYRDWIGVFNKKLKNKLGSNTFNKIEVLLVIPYIKDLEKILKKVKMLFEEFKILYGISDENLQKTPRND</sequence>
<comment type="caution">
    <text evidence="1">The sequence shown here is derived from an EMBL/GenBank/DDBJ whole genome shotgun (WGS) entry which is preliminary data.</text>
</comment>